<protein>
    <submittedName>
        <fullName evidence="2">Uncharacterized protein</fullName>
    </submittedName>
</protein>
<evidence type="ECO:0000313" key="2">
    <source>
        <dbReference type="EMBL" id="MBP4140022.1"/>
    </source>
</evidence>
<reference evidence="2 3" key="1">
    <citation type="submission" date="2021-03" db="EMBL/GenBank/DDBJ databases">
        <title>Flavobacterium Flabelliformis Sp. Nov. And Flavobacterium Geliluteum Sp. Nov., Two Novel Multidrug Resistant Psychrophilic Species Isolated From Antarctica.</title>
        <authorList>
            <person name="Kralova S."/>
            <person name="Busse H.J."/>
            <person name="Bezdicek M."/>
            <person name="Nykrynova M."/>
            <person name="Kroupova E."/>
            <person name="Krsek D."/>
            <person name="Sedlacek I."/>
        </authorList>
    </citation>
    <scope>NUCLEOTIDE SEQUENCE [LARGE SCALE GENOMIC DNA]</scope>
    <source>
        <strain evidence="2 3">P7388</strain>
    </source>
</reference>
<evidence type="ECO:0000313" key="3">
    <source>
        <dbReference type="Proteomes" id="UP000675047"/>
    </source>
</evidence>
<dbReference type="Proteomes" id="UP000675047">
    <property type="component" value="Unassembled WGS sequence"/>
</dbReference>
<name>A0A941B0C8_9FLAO</name>
<accession>A0A941B0C8</accession>
<keyword evidence="3" id="KW-1185">Reference proteome</keyword>
<evidence type="ECO:0000256" key="1">
    <source>
        <dbReference type="SAM" id="MobiDB-lite"/>
    </source>
</evidence>
<dbReference type="AlphaFoldDB" id="A0A941B0C8"/>
<comment type="caution">
    <text evidence="2">The sequence shown here is derived from an EMBL/GenBank/DDBJ whole genome shotgun (WGS) entry which is preliminary data.</text>
</comment>
<gene>
    <name evidence="2" type="ORF">J3495_18275</name>
</gene>
<feature type="region of interest" description="Disordered" evidence="1">
    <location>
        <begin position="1"/>
        <end position="21"/>
    </location>
</feature>
<dbReference type="EMBL" id="JAGFBV010000045">
    <property type="protein sequence ID" value="MBP4140022.1"/>
    <property type="molecule type" value="Genomic_DNA"/>
</dbReference>
<sequence length="84" mass="9173">MKIAEHYTTSDGQEFYKEDTARNHAKTLSNKKVTTPGEEIKEIDVNDIEVDGEELVADATGTDATGTDAIATDAKKEIKSNTKK</sequence>
<proteinExistence type="predicted"/>
<dbReference type="RefSeq" id="WP_210668304.1">
    <property type="nucleotide sequence ID" value="NZ_JAGFBV010000045.1"/>
</dbReference>
<organism evidence="2 3">
    <name type="scientific">Flavobacterium geliluteum</name>
    <dbReference type="NCBI Taxonomy" id="2816120"/>
    <lineage>
        <taxon>Bacteria</taxon>
        <taxon>Pseudomonadati</taxon>
        <taxon>Bacteroidota</taxon>
        <taxon>Flavobacteriia</taxon>
        <taxon>Flavobacteriales</taxon>
        <taxon>Flavobacteriaceae</taxon>
        <taxon>Flavobacterium</taxon>
    </lineage>
</organism>